<dbReference type="PANTHER" id="PTHR19353">
    <property type="entry name" value="FATTY ACID DESATURASE 2"/>
    <property type="match status" value="1"/>
</dbReference>
<dbReference type="PIRSF" id="PIRSF015921">
    <property type="entry name" value="FA_sphinglp_des"/>
    <property type="match status" value="1"/>
</dbReference>
<keyword evidence="1" id="KW-0472">Membrane</keyword>
<dbReference type="EMBL" id="BTRK01000004">
    <property type="protein sequence ID" value="GMR45205.1"/>
    <property type="molecule type" value="Genomic_DNA"/>
</dbReference>
<dbReference type="Proteomes" id="UP001328107">
    <property type="component" value="Unassembled WGS sequence"/>
</dbReference>
<evidence type="ECO:0000256" key="1">
    <source>
        <dbReference type="SAM" id="Phobius"/>
    </source>
</evidence>
<organism evidence="3 4">
    <name type="scientific">Pristionchus mayeri</name>
    <dbReference type="NCBI Taxonomy" id="1317129"/>
    <lineage>
        <taxon>Eukaryota</taxon>
        <taxon>Metazoa</taxon>
        <taxon>Ecdysozoa</taxon>
        <taxon>Nematoda</taxon>
        <taxon>Chromadorea</taxon>
        <taxon>Rhabditida</taxon>
        <taxon>Rhabditina</taxon>
        <taxon>Diplogasteromorpha</taxon>
        <taxon>Diplogasteroidea</taxon>
        <taxon>Neodiplogasteridae</taxon>
        <taxon>Pristionchus</taxon>
    </lineage>
</organism>
<dbReference type="GO" id="GO:0016717">
    <property type="term" value="F:oxidoreductase activity, acting on paired donors, with oxidation of a pair of donors resulting in the reduction of molecular oxygen to two molecules of water"/>
    <property type="evidence" value="ECO:0007669"/>
    <property type="project" value="TreeGrafter"/>
</dbReference>
<dbReference type="GO" id="GO:0016020">
    <property type="term" value="C:membrane"/>
    <property type="evidence" value="ECO:0007669"/>
    <property type="project" value="TreeGrafter"/>
</dbReference>
<keyword evidence="1" id="KW-0812">Transmembrane</keyword>
<dbReference type="SUPFAM" id="SSF55856">
    <property type="entry name" value="Cytochrome b5-like heme/steroid binding domain"/>
    <property type="match status" value="1"/>
</dbReference>
<reference evidence="4" key="1">
    <citation type="submission" date="2022-10" db="EMBL/GenBank/DDBJ databases">
        <title>Genome assembly of Pristionchus species.</title>
        <authorList>
            <person name="Yoshida K."/>
            <person name="Sommer R.J."/>
        </authorList>
    </citation>
    <scope>NUCLEOTIDE SEQUENCE [LARGE SCALE GENOMIC DNA]</scope>
    <source>
        <strain evidence="4">RS5460</strain>
    </source>
</reference>
<dbReference type="InterPro" id="IPR005804">
    <property type="entry name" value="FA_desaturase_dom"/>
</dbReference>
<keyword evidence="4" id="KW-1185">Reference proteome</keyword>
<dbReference type="GO" id="GO:0006629">
    <property type="term" value="P:lipid metabolic process"/>
    <property type="evidence" value="ECO:0007669"/>
    <property type="project" value="InterPro"/>
</dbReference>
<dbReference type="Pfam" id="PF00487">
    <property type="entry name" value="FA_desaturase"/>
    <property type="match status" value="1"/>
</dbReference>
<protein>
    <recommendedName>
        <fullName evidence="2">Fatty acid desaturase domain-containing protein</fullName>
    </recommendedName>
</protein>
<evidence type="ECO:0000259" key="2">
    <source>
        <dbReference type="Pfam" id="PF00487"/>
    </source>
</evidence>
<gene>
    <name evidence="3" type="ORF">PMAYCL1PPCAC_15400</name>
</gene>
<dbReference type="CDD" id="cd03506">
    <property type="entry name" value="Delta6-FADS-like"/>
    <property type="match status" value="1"/>
</dbReference>
<name>A0AAN5CIY1_9BILA</name>
<feature type="transmembrane region" description="Helical" evidence="1">
    <location>
        <begin position="299"/>
        <end position="316"/>
    </location>
</feature>
<evidence type="ECO:0000313" key="3">
    <source>
        <dbReference type="EMBL" id="GMR45205.1"/>
    </source>
</evidence>
<evidence type="ECO:0000313" key="4">
    <source>
        <dbReference type="Proteomes" id="UP001328107"/>
    </source>
</evidence>
<dbReference type="Gene3D" id="3.10.120.10">
    <property type="entry name" value="Cytochrome b5-like heme/steroid binding domain"/>
    <property type="match status" value="1"/>
</dbReference>
<comment type="caution">
    <text evidence="3">The sequence shown here is derived from an EMBL/GenBank/DDBJ whole genome shotgun (WGS) entry which is preliminary data.</text>
</comment>
<dbReference type="InterPro" id="IPR036400">
    <property type="entry name" value="Cyt_B5-like_heme/steroid_sf"/>
</dbReference>
<feature type="transmembrane region" description="Helical" evidence="1">
    <location>
        <begin position="322"/>
        <end position="342"/>
    </location>
</feature>
<feature type="transmembrane region" description="Helical" evidence="1">
    <location>
        <begin position="258"/>
        <end position="279"/>
    </location>
</feature>
<proteinExistence type="predicted"/>
<sequence length="453" mass="52342">MEAERKSAALRFKVDDQWVELSESQIFKHPGGPVINQYAGSDATAIFHAFHAGSAKAYKQLSGIKKTQTLSEIESKELEAAVARRSDEVDINIAAYDISIEQEKKIVASFERLRQEVTARGWMEGAPLYCTWKIFESVILLAIVAALQYHGWYMSSALVLGLAWQQLGWIAHEYSHQQPFKNRETNDTIALILANFVQGLSRDWWKDKHNTHHAATNVVDQDGDIEVVPLFSFIPADLKKYKAPIEKFILRFIPYQHLYFTLALPLIRYSWVAQSILFAFTEQNSKYRVYRRNALGEQVALVAHWAVIAAQLYYLPDNWTRFWYFFVSQSLCGLLLGHVVTYSHNSVDKYPANSRILNNFACLQILTTRNMEPSRFIDWFWGGLNYQIEHHLFPTMPRCYLNDCSKLVKAFCKENGLEYLVDDYFTGYAYNLKQLEKIAELAEEQAREEVRAD</sequence>
<dbReference type="InterPro" id="IPR012171">
    <property type="entry name" value="Fatty_acid_desaturase"/>
</dbReference>
<keyword evidence="1" id="KW-1133">Transmembrane helix</keyword>
<dbReference type="AlphaFoldDB" id="A0AAN5CIY1"/>
<dbReference type="PANTHER" id="PTHR19353:SF83">
    <property type="entry name" value="DELTA(6)-FATTY-ACID DESATURASE FAT-3"/>
    <property type="match status" value="1"/>
</dbReference>
<accession>A0AAN5CIY1</accession>
<feature type="domain" description="Fatty acid desaturase" evidence="2">
    <location>
        <begin position="156"/>
        <end position="419"/>
    </location>
</feature>